<organism evidence="9 10">
    <name type="scientific">Clavelina lepadiformis</name>
    <name type="common">Light-bulb sea squirt</name>
    <name type="synonym">Ascidia lepadiformis</name>
    <dbReference type="NCBI Taxonomy" id="159417"/>
    <lineage>
        <taxon>Eukaryota</taxon>
        <taxon>Metazoa</taxon>
        <taxon>Chordata</taxon>
        <taxon>Tunicata</taxon>
        <taxon>Ascidiacea</taxon>
        <taxon>Aplousobranchia</taxon>
        <taxon>Clavelinidae</taxon>
        <taxon>Clavelina</taxon>
    </lineage>
</organism>
<feature type="domain" description="Homeobox" evidence="8">
    <location>
        <begin position="265"/>
        <end position="325"/>
    </location>
</feature>
<evidence type="ECO:0000256" key="3">
    <source>
        <dbReference type="ARBA" id="ARBA00023155"/>
    </source>
</evidence>
<gene>
    <name evidence="9" type="ORF">CVLEPA_LOCUS314</name>
</gene>
<dbReference type="SMART" id="SM00389">
    <property type="entry name" value="HOX"/>
    <property type="match status" value="1"/>
</dbReference>
<feature type="region of interest" description="Disordered" evidence="7">
    <location>
        <begin position="1"/>
        <end position="44"/>
    </location>
</feature>
<dbReference type="Proteomes" id="UP001642483">
    <property type="component" value="Unassembled WGS sequence"/>
</dbReference>
<dbReference type="PANTHER" id="PTHR24327">
    <property type="entry name" value="HOMEOBOX PROTEIN"/>
    <property type="match status" value="1"/>
</dbReference>
<sequence>MQEMAVAPSSSLLLSRSESLSRPSSSCSESPVGSCRPWHQEIKREPPDYMSGIRQQKSSGFLRNNDLAQNPTIKSYTVPPHTGAGSTANSSFCLQRPVFYSSGTSYPPNINYNFSGANVKPPVSSFFDYNNEINNQGSCSRSSHTFQPETYGFCKRSEALQSRLDFFNHSPRITPQMSARHTFDLNNSLQAALQADPQSSLPSSTEFDAPEMVSNEARVASSGCYDNGREESRRESSPSEPDSNSENQNGDSDGGGGGQTPGKGKKTRKPRTIYTSYQLQQLVRRFQRTQYLALPERAELAASLGVTQTQVKIWFQNRRSKFKKLLKQQLLHKHQNGNDIIMTYPGFNTSSEDNSVETVTSSASLEPHYLNDTSQWNTTATARDNSVMEAETYSNLSRMTSYPGCMTSFPNDVVEMASEQCGVRWNYSMDPAHYNPYSTMTSQMPRQPVNISGGASQQNFTVSGHSSLPGTEPNPARHGSSAVGSMRGGAHYWASA</sequence>
<keyword evidence="2 5" id="KW-0238">DNA-binding</keyword>
<feature type="compositionally biased region" description="Low complexity" evidence="7">
    <location>
        <begin position="238"/>
        <end position="251"/>
    </location>
</feature>
<feature type="compositionally biased region" description="Polar residues" evidence="7">
    <location>
        <begin position="193"/>
        <end position="206"/>
    </location>
</feature>
<feature type="region of interest" description="Disordered" evidence="7">
    <location>
        <begin position="193"/>
        <end position="272"/>
    </location>
</feature>
<keyword evidence="10" id="KW-1185">Reference proteome</keyword>
<evidence type="ECO:0000256" key="7">
    <source>
        <dbReference type="SAM" id="MobiDB-lite"/>
    </source>
</evidence>
<evidence type="ECO:0000256" key="4">
    <source>
        <dbReference type="ARBA" id="ARBA00023242"/>
    </source>
</evidence>
<evidence type="ECO:0000313" key="10">
    <source>
        <dbReference type="Proteomes" id="UP001642483"/>
    </source>
</evidence>
<dbReference type="PROSITE" id="PS50071">
    <property type="entry name" value="HOMEOBOX_2"/>
    <property type="match status" value="1"/>
</dbReference>
<dbReference type="InterPro" id="IPR001356">
    <property type="entry name" value="HD"/>
</dbReference>
<dbReference type="CDD" id="cd00086">
    <property type="entry name" value="homeodomain"/>
    <property type="match status" value="1"/>
</dbReference>
<dbReference type="EMBL" id="CAWYQH010000001">
    <property type="protein sequence ID" value="CAK8671265.1"/>
    <property type="molecule type" value="Genomic_DNA"/>
</dbReference>
<evidence type="ECO:0000256" key="5">
    <source>
        <dbReference type="PROSITE-ProRule" id="PRU00108"/>
    </source>
</evidence>
<feature type="region of interest" description="Disordered" evidence="7">
    <location>
        <begin position="449"/>
        <end position="484"/>
    </location>
</feature>
<feature type="compositionally biased region" description="Gly residues" evidence="7">
    <location>
        <begin position="252"/>
        <end position="261"/>
    </location>
</feature>
<evidence type="ECO:0000313" key="9">
    <source>
        <dbReference type="EMBL" id="CAK8671265.1"/>
    </source>
</evidence>
<name>A0ABP0EYM0_CLALP</name>
<dbReference type="InterPro" id="IPR020479">
    <property type="entry name" value="HD_metazoa"/>
</dbReference>
<evidence type="ECO:0000256" key="6">
    <source>
        <dbReference type="RuleBase" id="RU000682"/>
    </source>
</evidence>
<dbReference type="PRINTS" id="PR00031">
    <property type="entry name" value="HTHREPRESSR"/>
</dbReference>
<dbReference type="InterPro" id="IPR009057">
    <property type="entry name" value="Homeodomain-like_sf"/>
</dbReference>
<dbReference type="PANTHER" id="PTHR24327:SF81">
    <property type="entry name" value="HOMEOTIC PROTEIN DISTAL-LESS-RELATED"/>
    <property type="match status" value="1"/>
</dbReference>
<comment type="subcellular location">
    <subcellularLocation>
        <location evidence="5 6">Nucleus</location>
    </subcellularLocation>
</comment>
<reference evidence="9 10" key="1">
    <citation type="submission" date="2024-02" db="EMBL/GenBank/DDBJ databases">
        <authorList>
            <person name="Daric V."/>
            <person name="Darras S."/>
        </authorList>
    </citation>
    <scope>NUCLEOTIDE SEQUENCE [LARGE SCALE GENOMIC DNA]</scope>
</reference>
<feature type="compositionally biased region" description="Polar residues" evidence="7">
    <location>
        <begin position="449"/>
        <end position="469"/>
    </location>
</feature>
<feature type="compositionally biased region" description="Basic and acidic residues" evidence="7">
    <location>
        <begin position="227"/>
        <end position="237"/>
    </location>
</feature>
<proteinExistence type="inferred from homology"/>
<protein>
    <recommendedName>
        <fullName evidence="8">Homeobox domain-containing protein</fullName>
    </recommendedName>
</protein>
<feature type="DNA-binding region" description="Homeobox" evidence="5">
    <location>
        <begin position="267"/>
        <end position="326"/>
    </location>
</feature>
<evidence type="ECO:0000259" key="8">
    <source>
        <dbReference type="PROSITE" id="PS50071"/>
    </source>
</evidence>
<evidence type="ECO:0000256" key="1">
    <source>
        <dbReference type="ARBA" id="ARBA00007916"/>
    </source>
</evidence>
<feature type="compositionally biased region" description="Low complexity" evidence="7">
    <location>
        <begin position="8"/>
        <end position="30"/>
    </location>
</feature>
<keyword evidence="3 5" id="KW-0371">Homeobox</keyword>
<dbReference type="SUPFAM" id="SSF46689">
    <property type="entry name" value="Homeodomain-like"/>
    <property type="match status" value="1"/>
</dbReference>
<comment type="caution">
    <text evidence="9">The sequence shown here is derived from an EMBL/GenBank/DDBJ whole genome shotgun (WGS) entry which is preliminary data.</text>
</comment>
<dbReference type="PROSITE" id="PS00027">
    <property type="entry name" value="HOMEOBOX_1"/>
    <property type="match status" value="1"/>
</dbReference>
<evidence type="ECO:0000256" key="2">
    <source>
        <dbReference type="ARBA" id="ARBA00023125"/>
    </source>
</evidence>
<keyword evidence="4 5" id="KW-0539">Nucleus</keyword>
<dbReference type="InterPro" id="IPR017970">
    <property type="entry name" value="Homeobox_CS"/>
</dbReference>
<dbReference type="Gene3D" id="1.10.10.60">
    <property type="entry name" value="Homeodomain-like"/>
    <property type="match status" value="1"/>
</dbReference>
<dbReference type="InterPro" id="IPR000047">
    <property type="entry name" value="HTH_motif"/>
</dbReference>
<comment type="similarity">
    <text evidence="1">Belongs to the distal-less homeobox family.</text>
</comment>
<dbReference type="Pfam" id="PF00046">
    <property type="entry name" value="Homeodomain"/>
    <property type="match status" value="1"/>
</dbReference>
<accession>A0ABP0EYM0</accession>
<dbReference type="PRINTS" id="PR00024">
    <property type="entry name" value="HOMEOBOX"/>
</dbReference>
<dbReference type="InterPro" id="IPR050460">
    <property type="entry name" value="Distal-less_Homeobox_TF"/>
</dbReference>